<dbReference type="Proteomes" id="UP000663844">
    <property type="component" value="Unassembled WGS sequence"/>
</dbReference>
<sequence>MSAAAGFIIFRQTKDSAIEYLLLQTSYGQHHWTPPKGHLDGDESPLQAAERETKEEAGLDKNDLEYYDKFEEKITYEVNGKPKDVYYFLARVHNAEQKINLSDEHQNLSWSTLQGACDLVKHENTQSMDITSMFDRICSSNVTITSQQRNEPDFTYEQKHTILHDLYTTNPASFIYRFGSLLTDDELKHYFDPNADYIRQISTPNRHKICANRRFTYMQQLLANGTYFSDEAMKERSPLLYEQMIEKYNDNTNNQLVKKTADGVLADFYMEHLESMNHHERVAEEFENEERFRNEDDDDESEEDEEEEDETKYSTAERELYRQEFLAIQKEKFLNGEDSNIDYTSIDNNDNLDNIKIREHDEEEKYFDDEDPYTYDNDK</sequence>
<feature type="domain" description="Nudix hydrolase" evidence="6">
    <location>
        <begin position="1"/>
        <end position="133"/>
    </location>
</feature>
<accession>A0A818J3G2</accession>
<dbReference type="PROSITE" id="PS00893">
    <property type="entry name" value="NUDIX_BOX"/>
    <property type="match status" value="1"/>
</dbReference>
<feature type="region of interest" description="Disordered" evidence="5">
    <location>
        <begin position="279"/>
        <end position="318"/>
    </location>
</feature>
<comment type="caution">
    <text evidence="7">The sequence shown here is derived from an EMBL/GenBank/DDBJ whole genome shotgun (WGS) entry which is preliminary data.</text>
</comment>
<dbReference type="AlphaFoldDB" id="A0A818J3G2"/>
<feature type="region of interest" description="Disordered" evidence="5">
    <location>
        <begin position="33"/>
        <end position="60"/>
    </location>
</feature>
<feature type="compositionally biased region" description="Acidic residues" evidence="5">
    <location>
        <begin position="295"/>
        <end position="310"/>
    </location>
</feature>
<feature type="region of interest" description="Disordered" evidence="5">
    <location>
        <begin position="360"/>
        <end position="379"/>
    </location>
</feature>
<evidence type="ECO:0000256" key="4">
    <source>
        <dbReference type="ARBA" id="ARBA00032644"/>
    </source>
</evidence>
<evidence type="ECO:0000313" key="8">
    <source>
        <dbReference type="Proteomes" id="UP000663844"/>
    </source>
</evidence>
<dbReference type="Pfam" id="PF00293">
    <property type="entry name" value="NUDIX"/>
    <property type="match status" value="1"/>
</dbReference>
<evidence type="ECO:0000256" key="5">
    <source>
        <dbReference type="SAM" id="MobiDB-lite"/>
    </source>
</evidence>
<dbReference type="CDD" id="cd03428">
    <property type="entry name" value="NUDIX_Ap4A_Nudt2"/>
    <property type="match status" value="1"/>
</dbReference>
<keyword evidence="3" id="KW-0378">Hydrolase</keyword>
<dbReference type="EMBL" id="CAJOAZ010000112">
    <property type="protein sequence ID" value="CAF3536120.1"/>
    <property type="molecule type" value="Genomic_DNA"/>
</dbReference>
<dbReference type="InterPro" id="IPR000086">
    <property type="entry name" value="NUDIX_hydrolase_dom"/>
</dbReference>
<dbReference type="PRINTS" id="PR01405">
    <property type="entry name" value="TETRPHPHTASE"/>
</dbReference>
<dbReference type="InterPro" id="IPR003565">
    <property type="entry name" value="Tetra_PHTase"/>
</dbReference>
<evidence type="ECO:0000256" key="3">
    <source>
        <dbReference type="ARBA" id="ARBA00022801"/>
    </source>
</evidence>
<reference evidence="7" key="1">
    <citation type="submission" date="2021-02" db="EMBL/GenBank/DDBJ databases">
        <authorList>
            <person name="Nowell W R."/>
        </authorList>
    </citation>
    <scope>NUCLEOTIDE SEQUENCE</scope>
</reference>
<dbReference type="InterPro" id="IPR040233">
    <property type="entry name" value="CCD97-like_C"/>
</dbReference>
<dbReference type="GO" id="GO:0000166">
    <property type="term" value="F:nucleotide binding"/>
    <property type="evidence" value="ECO:0007669"/>
    <property type="project" value="UniProtKB-KW"/>
</dbReference>
<dbReference type="Pfam" id="PF09747">
    <property type="entry name" value="CCD97-like_C"/>
    <property type="match status" value="1"/>
</dbReference>
<name>A0A818J3G2_9BILA</name>
<dbReference type="InterPro" id="IPR015797">
    <property type="entry name" value="NUDIX_hydrolase-like_dom_sf"/>
</dbReference>
<dbReference type="InterPro" id="IPR020084">
    <property type="entry name" value="NUDIX_hydrolase_CS"/>
</dbReference>
<dbReference type="PANTHER" id="PTHR31840:SF1">
    <property type="entry name" value="COILED-COIL DOMAIN-CONTAINING PROTEIN 97"/>
    <property type="match status" value="1"/>
</dbReference>
<dbReference type="PANTHER" id="PTHR31840">
    <property type="entry name" value="COILED-COIL DOMAIN-CONTAINING PROTEIN 97"/>
    <property type="match status" value="1"/>
</dbReference>
<gene>
    <name evidence="7" type="ORF">OXD698_LOCUS3195</name>
</gene>
<dbReference type="Gene3D" id="3.90.79.10">
    <property type="entry name" value="Nucleoside Triphosphate Pyrophosphohydrolase"/>
    <property type="match status" value="1"/>
</dbReference>
<evidence type="ECO:0000256" key="2">
    <source>
        <dbReference type="ARBA" id="ARBA00022741"/>
    </source>
</evidence>
<dbReference type="SUPFAM" id="SSF55811">
    <property type="entry name" value="Nudix"/>
    <property type="match status" value="1"/>
</dbReference>
<evidence type="ECO:0000313" key="7">
    <source>
        <dbReference type="EMBL" id="CAF3536120.1"/>
    </source>
</evidence>
<feature type="compositionally biased region" description="Acidic residues" evidence="5">
    <location>
        <begin position="361"/>
        <end position="373"/>
    </location>
</feature>
<feature type="compositionally biased region" description="Basic and acidic residues" evidence="5">
    <location>
        <begin position="279"/>
        <end position="294"/>
    </location>
</feature>
<evidence type="ECO:0000256" key="1">
    <source>
        <dbReference type="ARBA" id="ARBA00018911"/>
    </source>
</evidence>
<dbReference type="InterPro" id="IPR018613">
    <property type="entry name" value="Ccdc97-like"/>
</dbReference>
<organism evidence="7 8">
    <name type="scientific">Adineta steineri</name>
    <dbReference type="NCBI Taxonomy" id="433720"/>
    <lineage>
        <taxon>Eukaryota</taxon>
        <taxon>Metazoa</taxon>
        <taxon>Spiralia</taxon>
        <taxon>Gnathifera</taxon>
        <taxon>Rotifera</taxon>
        <taxon>Eurotatoria</taxon>
        <taxon>Bdelloidea</taxon>
        <taxon>Adinetida</taxon>
        <taxon>Adinetidae</taxon>
        <taxon>Adineta</taxon>
    </lineage>
</organism>
<feature type="compositionally biased region" description="Basic and acidic residues" evidence="5">
    <location>
        <begin position="49"/>
        <end position="60"/>
    </location>
</feature>
<protein>
    <recommendedName>
        <fullName evidence="1">Bis(5'-nucleosyl)-tetraphosphatase [asymmetrical]</fullName>
    </recommendedName>
    <alternativeName>
        <fullName evidence="4">Diadenosine 5',5'''-P1,P4-tetraphosphate asymmetrical hydrolase</fullName>
    </alternativeName>
</protein>
<keyword evidence="2" id="KW-0547">Nucleotide-binding</keyword>
<dbReference type="GO" id="GO:0008796">
    <property type="term" value="F:bis(5'-nucleosyl)-tetraphosphatase activity"/>
    <property type="evidence" value="ECO:0007669"/>
    <property type="project" value="InterPro"/>
</dbReference>
<dbReference type="PROSITE" id="PS51462">
    <property type="entry name" value="NUDIX"/>
    <property type="match status" value="1"/>
</dbReference>
<evidence type="ECO:0000259" key="6">
    <source>
        <dbReference type="PROSITE" id="PS51462"/>
    </source>
</evidence>
<proteinExistence type="predicted"/>